<proteinExistence type="predicted"/>
<accession>A0A2S7IMG8</accession>
<dbReference type="InterPro" id="IPR045357">
    <property type="entry name" value="Aminopeptidase_N-like_N"/>
</dbReference>
<gene>
    <name evidence="4" type="ORF">C5O19_04280</name>
</gene>
<dbReference type="InterPro" id="IPR042097">
    <property type="entry name" value="Aminopeptidase_N-like_N_sf"/>
</dbReference>
<dbReference type="SUPFAM" id="SSF63737">
    <property type="entry name" value="Leukotriene A4 hydrolase N-terminal domain"/>
    <property type="match status" value="1"/>
</dbReference>
<evidence type="ECO:0000313" key="4">
    <source>
        <dbReference type="EMBL" id="PQA58885.1"/>
    </source>
</evidence>
<dbReference type="GO" id="GO:0070006">
    <property type="term" value="F:metalloaminopeptidase activity"/>
    <property type="evidence" value="ECO:0007669"/>
    <property type="project" value="TreeGrafter"/>
</dbReference>
<evidence type="ECO:0000256" key="1">
    <source>
        <dbReference type="SAM" id="SignalP"/>
    </source>
</evidence>
<name>A0A2S7IMG8_9BACT</name>
<comment type="caution">
    <text evidence="4">The sequence shown here is derived from an EMBL/GenBank/DDBJ whole genome shotgun (WGS) entry which is preliminary data.</text>
</comment>
<keyword evidence="4" id="KW-0378">Hydrolase</keyword>
<sequence>MKKIFFGFLLFGYGLAFSQTTPESSNGLNRFRANYDVGFYDLNVKVNPTTESIQGTVTIRFKALENLFRIQLDLVPNLEIVEVTQDAQTLKFLRKESIVWVDFPEPLRKGKITTIQVTYRGKPQGIADASQVGGVDWRENLSGKSWITVSTQHAGGRLWWPCKDDFSDKADSMRIHVVVPKELTGVANGHLESVYKNRPDGYWSYNWRVSYPIQPASVTLHVSNFQRIQDTYEALDGAQLSLEYYVMPDRVAKAQTHFQQVKTMLNTYEKIFGKYPFWRDGYRLVETPFQGMAPQGVIPYANFYRNLPTYDFDYTIVHESAHHYFGNSVSYRDQADAWISEAFATYAEILYLERTKDYLTALERLKEYRKLIKNTEPLVEPSGVEELPKTQDQAYKGAWILHTLRKVVNNDSLWYRTLRAIPKRFAYQVITTEELVRFFNQELAIDCTPFFNQYLFHADPPVFEFTSVDNPKRFKLTYRWRTKVPGFVMPVRVTFGDRYETLYPTNEWQTVYLKKEDGQQFRLDTDRFYIFGSHLPLE</sequence>
<dbReference type="GO" id="GO:0043171">
    <property type="term" value="P:peptide catabolic process"/>
    <property type="evidence" value="ECO:0007669"/>
    <property type="project" value="TreeGrafter"/>
</dbReference>
<dbReference type="CDD" id="cd09603">
    <property type="entry name" value="M1_APN_like"/>
    <property type="match status" value="1"/>
</dbReference>
<dbReference type="Proteomes" id="UP000239590">
    <property type="component" value="Unassembled WGS sequence"/>
</dbReference>
<organism evidence="4 5">
    <name type="scientific">Siphonobacter curvatus</name>
    <dbReference type="NCBI Taxonomy" id="2094562"/>
    <lineage>
        <taxon>Bacteria</taxon>
        <taxon>Pseudomonadati</taxon>
        <taxon>Bacteroidota</taxon>
        <taxon>Cytophagia</taxon>
        <taxon>Cytophagales</taxon>
        <taxon>Cytophagaceae</taxon>
        <taxon>Siphonobacter</taxon>
    </lineage>
</organism>
<dbReference type="GO" id="GO:0008270">
    <property type="term" value="F:zinc ion binding"/>
    <property type="evidence" value="ECO:0007669"/>
    <property type="project" value="InterPro"/>
</dbReference>
<dbReference type="GO" id="GO:0016020">
    <property type="term" value="C:membrane"/>
    <property type="evidence" value="ECO:0007669"/>
    <property type="project" value="TreeGrafter"/>
</dbReference>
<dbReference type="Gene3D" id="1.10.390.10">
    <property type="entry name" value="Neutral Protease Domain 2"/>
    <property type="match status" value="1"/>
</dbReference>
<dbReference type="EMBL" id="PTRA01000001">
    <property type="protein sequence ID" value="PQA58885.1"/>
    <property type="molecule type" value="Genomic_DNA"/>
</dbReference>
<dbReference type="Gene3D" id="2.60.40.1730">
    <property type="entry name" value="tricorn interacting facor f3 domain"/>
    <property type="match status" value="1"/>
</dbReference>
<keyword evidence="4" id="KW-0645">Protease</keyword>
<dbReference type="GO" id="GO:0042277">
    <property type="term" value="F:peptide binding"/>
    <property type="evidence" value="ECO:0007669"/>
    <property type="project" value="TreeGrafter"/>
</dbReference>
<dbReference type="RefSeq" id="WP_104710052.1">
    <property type="nucleotide sequence ID" value="NZ_PTRA01000001.1"/>
</dbReference>
<dbReference type="PANTHER" id="PTHR11533">
    <property type="entry name" value="PROTEASE M1 ZINC METALLOPROTEASE"/>
    <property type="match status" value="1"/>
</dbReference>
<reference evidence="5" key="1">
    <citation type="submission" date="2018-02" db="EMBL/GenBank/DDBJ databases">
        <title>Genome sequencing of Solimonas sp. HR-BB.</title>
        <authorList>
            <person name="Lee Y."/>
            <person name="Jeon C.O."/>
        </authorList>
    </citation>
    <scope>NUCLEOTIDE SEQUENCE [LARGE SCALE GENOMIC DNA]</scope>
    <source>
        <strain evidence="5">HR-U</strain>
    </source>
</reference>
<dbReference type="GO" id="GO:0005615">
    <property type="term" value="C:extracellular space"/>
    <property type="evidence" value="ECO:0007669"/>
    <property type="project" value="TreeGrafter"/>
</dbReference>
<dbReference type="SUPFAM" id="SSF55486">
    <property type="entry name" value="Metalloproteases ('zincins'), catalytic domain"/>
    <property type="match status" value="1"/>
</dbReference>
<dbReference type="PANTHER" id="PTHR11533:SF174">
    <property type="entry name" value="PUROMYCIN-SENSITIVE AMINOPEPTIDASE-RELATED"/>
    <property type="match status" value="1"/>
</dbReference>
<feature type="domain" description="Aminopeptidase N-like N-terminal" evidence="3">
    <location>
        <begin position="40"/>
        <end position="200"/>
    </location>
</feature>
<dbReference type="Pfam" id="PF01433">
    <property type="entry name" value="Peptidase_M1"/>
    <property type="match status" value="1"/>
</dbReference>
<protein>
    <submittedName>
        <fullName evidence="4">Aminopeptidase</fullName>
    </submittedName>
</protein>
<feature type="domain" description="Peptidase M1 membrane alanine aminopeptidase" evidence="2">
    <location>
        <begin position="315"/>
        <end position="454"/>
    </location>
</feature>
<keyword evidence="5" id="KW-1185">Reference proteome</keyword>
<evidence type="ECO:0000313" key="5">
    <source>
        <dbReference type="Proteomes" id="UP000239590"/>
    </source>
</evidence>
<dbReference type="AlphaFoldDB" id="A0A2S7IMG8"/>
<dbReference type="Pfam" id="PF17900">
    <property type="entry name" value="Peptidase_M1_N"/>
    <property type="match status" value="1"/>
</dbReference>
<dbReference type="InterPro" id="IPR027268">
    <property type="entry name" value="Peptidase_M4/M1_CTD_sf"/>
</dbReference>
<keyword evidence="4" id="KW-0031">Aminopeptidase</keyword>
<dbReference type="InterPro" id="IPR050344">
    <property type="entry name" value="Peptidase_M1_aminopeptidases"/>
</dbReference>
<dbReference type="InterPro" id="IPR014782">
    <property type="entry name" value="Peptidase_M1_dom"/>
</dbReference>
<dbReference type="OrthoDB" id="100605at2"/>
<evidence type="ECO:0000259" key="3">
    <source>
        <dbReference type="Pfam" id="PF17900"/>
    </source>
</evidence>
<dbReference type="GO" id="GO:0005737">
    <property type="term" value="C:cytoplasm"/>
    <property type="evidence" value="ECO:0007669"/>
    <property type="project" value="TreeGrafter"/>
</dbReference>
<evidence type="ECO:0000259" key="2">
    <source>
        <dbReference type="Pfam" id="PF01433"/>
    </source>
</evidence>
<feature type="signal peptide" evidence="1">
    <location>
        <begin position="1"/>
        <end position="18"/>
    </location>
</feature>
<feature type="chain" id="PRO_5015660083" evidence="1">
    <location>
        <begin position="19"/>
        <end position="538"/>
    </location>
</feature>
<keyword evidence="1" id="KW-0732">Signal</keyword>